<dbReference type="InterPro" id="IPR022398">
    <property type="entry name" value="Peptidase_S8_His-AS"/>
</dbReference>
<evidence type="ECO:0000259" key="11">
    <source>
        <dbReference type="Pfam" id="PF00082"/>
    </source>
</evidence>
<dbReference type="PROSITE" id="PS51892">
    <property type="entry name" value="SUBTILASE"/>
    <property type="match status" value="1"/>
</dbReference>
<gene>
    <name evidence="12" type="ORF">ACFFGV_16990</name>
</gene>
<evidence type="ECO:0000256" key="2">
    <source>
        <dbReference type="ARBA" id="ARBA00004613"/>
    </source>
</evidence>
<dbReference type="PROSITE" id="PS00138">
    <property type="entry name" value="SUBTILASE_SER"/>
    <property type="match status" value="1"/>
</dbReference>
<dbReference type="EMBL" id="JBHLTP010000013">
    <property type="protein sequence ID" value="MFC0525280.1"/>
    <property type="molecule type" value="Genomic_DNA"/>
</dbReference>
<dbReference type="InterPro" id="IPR007253">
    <property type="entry name" value="Cell_wall-bd_2"/>
</dbReference>
<feature type="signal peptide" evidence="10">
    <location>
        <begin position="1"/>
        <end position="27"/>
    </location>
</feature>
<evidence type="ECO:0000313" key="13">
    <source>
        <dbReference type="Proteomes" id="UP001589836"/>
    </source>
</evidence>
<feature type="chain" id="PRO_5045376421" evidence="10">
    <location>
        <begin position="28"/>
        <end position="839"/>
    </location>
</feature>
<feature type="active site" description="Charge relay system" evidence="9">
    <location>
        <position position="359"/>
    </location>
</feature>
<dbReference type="Proteomes" id="UP001589836">
    <property type="component" value="Unassembled WGS sequence"/>
</dbReference>
<dbReference type="InterPro" id="IPR015500">
    <property type="entry name" value="Peptidase_S8_subtilisin-rel"/>
</dbReference>
<dbReference type="Gene3D" id="3.40.50.12090">
    <property type="match status" value="2"/>
</dbReference>
<evidence type="ECO:0000256" key="8">
    <source>
        <dbReference type="ARBA" id="ARBA00022837"/>
    </source>
</evidence>
<reference evidence="12 13" key="1">
    <citation type="submission" date="2024-09" db="EMBL/GenBank/DDBJ databases">
        <authorList>
            <person name="Sun Q."/>
            <person name="Mori K."/>
        </authorList>
    </citation>
    <scope>NUCLEOTIDE SEQUENCE [LARGE SCALE GENOMIC DNA]</scope>
    <source>
        <strain evidence="12 13">NCAIM B.02529</strain>
    </source>
</reference>
<keyword evidence="4" id="KW-0964">Secreted</keyword>
<evidence type="ECO:0000256" key="6">
    <source>
        <dbReference type="ARBA" id="ARBA00022801"/>
    </source>
</evidence>
<keyword evidence="6 9" id="KW-0378">Hydrolase</keyword>
<feature type="active site" description="Charge relay system" evidence="9">
    <location>
        <position position="204"/>
    </location>
</feature>
<dbReference type="InterPro" id="IPR050131">
    <property type="entry name" value="Peptidase_S8_subtilisin-like"/>
</dbReference>
<dbReference type="PRINTS" id="PR00723">
    <property type="entry name" value="SUBTILISIN"/>
</dbReference>
<dbReference type="PANTHER" id="PTHR43806:SF11">
    <property type="entry name" value="CEREVISIN-RELATED"/>
    <property type="match status" value="1"/>
</dbReference>
<proteinExistence type="inferred from homology"/>
<dbReference type="InterPro" id="IPR000209">
    <property type="entry name" value="Peptidase_S8/S53_dom"/>
</dbReference>
<dbReference type="PROSITE" id="PS00137">
    <property type="entry name" value="SUBTILASE_HIS"/>
    <property type="match status" value="1"/>
</dbReference>
<dbReference type="RefSeq" id="WP_377350358.1">
    <property type="nucleotide sequence ID" value="NZ_JBHLTP010000013.1"/>
</dbReference>
<keyword evidence="10" id="KW-0732">Signal</keyword>
<sequence>MKKNKVYGVVAACALLLTIAIPQGAQAKDKTVTTYEEMHQQSLQNYQSKKMAVQSTKSFAMEDIHNRQVIIQLTEGSEWEGKYPIERIVDGMSDSKWLVVRIPEDASYQQELQSIASLPYVQTAHPDYLLSTFGKPLDEYYVYQNYMKDINMEKAWNITKGSSSVKVAVLDSGANVSHEDFNGRFHYPFNAMNGGSNIRDEVGHGTFVSGIIGANDNTKGITGVAPNVSLIPVKVGDDYGIAMSDAAEGVYHAMEKGADVVNMSFGSTYEDTALASALLSAYEEGILLVAATGNDSTSRPMYPSAYPWVMAVGATDTTQYGNAMAYFSNYGPHVDIGAPGVDIFSTSPGSSYSFGDGTSFSAPMVSGVAALIKSKHRHWNADQVQYALQTSADKWNSSLEWNEDSGFGQLDGYDALKASMSYYEKDKSNSIRSATVLKESDKVEEGFNFPRDSDLYSFDMKYDGSIQAEMSNLPQHIDGELSLYKEAGNGYTLVREADRYTEGGSEEIATSLKAGNYIMLTSDYYSNWSKQPYTLTMERHYDNEPNRLKGNSRYETAVEISKAGWSNGADTIVLAKASDFPDALAGAPLAYAVDGPILLSKSARLDEATKEEIIRLRPKKAYLLGGKNALQPAIQKELNNLGVETVTRIAGTNRNATAKAIADELKAVTNSQTFQKAIVVYNKNFPDALSAAAYAAKNGYPILLSDKDSLPIETASALEDVKQSIIVGGDGVVSDKVKRKLPDPARYAGTNRYDTNFVFNEKAGVHTNSALVTTGENFADALTGSVLAAKQDKLMILVKPDKVPDEIKQLVQQHSIHHFDILGGPNAVNRHIGVELQAY</sequence>
<dbReference type="PANTHER" id="PTHR43806">
    <property type="entry name" value="PEPTIDASE S8"/>
    <property type="match status" value="1"/>
</dbReference>
<comment type="subcellular location">
    <subcellularLocation>
        <location evidence="2">Secreted</location>
    </subcellularLocation>
</comment>
<comment type="caution">
    <text evidence="12">The sequence shown here is derived from an EMBL/GenBank/DDBJ whole genome shotgun (WGS) entry which is preliminary data.</text>
</comment>
<evidence type="ECO:0000313" key="12">
    <source>
        <dbReference type="EMBL" id="MFC0525280.1"/>
    </source>
</evidence>
<organism evidence="12 13">
    <name type="scientific">Pontibacillus salicampi</name>
    <dbReference type="NCBI Taxonomy" id="1449801"/>
    <lineage>
        <taxon>Bacteria</taxon>
        <taxon>Bacillati</taxon>
        <taxon>Bacillota</taxon>
        <taxon>Bacilli</taxon>
        <taxon>Bacillales</taxon>
        <taxon>Bacillaceae</taxon>
        <taxon>Pontibacillus</taxon>
    </lineage>
</organism>
<dbReference type="Gene3D" id="3.40.50.200">
    <property type="entry name" value="Peptidase S8/S53 domain"/>
    <property type="match status" value="1"/>
</dbReference>
<protein>
    <submittedName>
        <fullName evidence="12">S8 family serine peptidase</fullName>
    </submittedName>
</protein>
<dbReference type="SUPFAM" id="SSF52743">
    <property type="entry name" value="Subtilisin-like"/>
    <property type="match status" value="1"/>
</dbReference>
<dbReference type="Gene3D" id="2.60.120.380">
    <property type="match status" value="1"/>
</dbReference>
<dbReference type="Pfam" id="PF00082">
    <property type="entry name" value="Peptidase_S8"/>
    <property type="match status" value="1"/>
</dbReference>
<comment type="similarity">
    <text evidence="3 9">Belongs to the peptidase S8 family.</text>
</comment>
<evidence type="ECO:0000256" key="10">
    <source>
        <dbReference type="SAM" id="SignalP"/>
    </source>
</evidence>
<feature type="active site" description="Charge relay system" evidence="9">
    <location>
        <position position="171"/>
    </location>
</feature>
<evidence type="ECO:0000256" key="1">
    <source>
        <dbReference type="ARBA" id="ARBA00001913"/>
    </source>
</evidence>
<keyword evidence="8" id="KW-0106">Calcium</keyword>
<keyword evidence="5 9" id="KW-0645">Protease</keyword>
<dbReference type="InterPro" id="IPR036852">
    <property type="entry name" value="Peptidase_S8/S53_dom_sf"/>
</dbReference>
<evidence type="ECO:0000256" key="3">
    <source>
        <dbReference type="ARBA" id="ARBA00011073"/>
    </source>
</evidence>
<dbReference type="Pfam" id="PF04122">
    <property type="entry name" value="CW_binding_2"/>
    <property type="match status" value="3"/>
</dbReference>
<name>A0ABV6LS90_9BACI</name>
<comment type="cofactor">
    <cofactor evidence="1">
        <name>Ca(2+)</name>
        <dbReference type="ChEBI" id="CHEBI:29108"/>
    </cofactor>
</comment>
<feature type="domain" description="Peptidase S8/S53" evidence="11">
    <location>
        <begin position="163"/>
        <end position="408"/>
    </location>
</feature>
<dbReference type="InterPro" id="IPR023828">
    <property type="entry name" value="Peptidase_S8_Ser-AS"/>
</dbReference>
<evidence type="ECO:0000256" key="9">
    <source>
        <dbReference type="PROSITE-ProRule" id="PRU01240"/>
    </source>
</evidence>
<keyword evidence="7 9" id="KW-0720">Serine protease</keyword>
<evidence type="ECO:0000256" key="5">
    <source>
        <dbReference type="ARBA" id="ARBA00022670"/>
    </source>
</evidence>
<accession>A0ABV6LS90</accession>
<keyword evidence="13" id="KW-1185">Reference proteome</keyword>
<evidence type="ECO:0000256" key="7">
    <source>
        <dbReference type="ARBA" id="ARBA00022825"/>
    </source>
</evidence>
<evidence type="ECO:0000256" key="4">
    <source>
        <dbReference type="ARBA" id="ARBA00022525"/>
    </source>
</evidence>